<dbReference type="Proteomes" id="UP001499990">
    <property type="component" value="Unassembled WGS sequence"/>
</dbReference>
<evidence type="ECO:0000256" key="4">
    <source>
        <dbReference type="RuleBase" id="RU003476"/>
    </source>
</evidence>
<dbReference type="EMBL" id="BAAAYL010000002">
    <property type="protein sequence ID" value="GAA3380885.1"/>
    <property type="molecule type" value="Genomic_DNA"/>
</dbReference>
<keyword evidence="3 4" id="KW-0378">Hydrolase</keyword>
<dbReference type="Gene3D" id="3.90.79.10">
    <property type="entry name" value="Nucleoside Triphosphate Pyrophosphohydrolase"/>
    <property type="match status" value="1"/>
</dbReference>
<accession>A0ABP6SML6</accession>
<evidence type="ECO:0000256" key="5">
    <source>
        <dbReference type="SAM" id="MobiDB-lite"/>
    </source>
</evidence>
<dbReference type="PROSITE" id="PS00893">
    <property type="entry name" value="NUDIX_BOX"/>
    <property type="match status" value="1"/>
</dbReference>
<evidence type="ECO:0000256" key="1">
    <source>
        <dbReference type="ARBA" id="ARBA00001946"/>
    </source>
</evidence>
<dbReference type="SUPFAM" id="SSF55811">
    <property type="entry name" value="Nudix"/>
    <property type="match status" value="1"/>
</dbReference>
<dbReference type="CDD" id="cd04678">
    <property type="entry name" value="NUDIX_MTH2_Nudt15"/>
    <property type="match status" value="1"/>
</dbReference>
<comment type="similarity">
    <text evidence="2 4">Belongs to the Nudix hydrolase family.</text>
</comment>
<dbReference type="InterPro" id="IPR020476">
    <property type="entry name" value="Nudix_hydrolase"/>
</dbReference>
<evidence type="ECO:0000256" key="2">
    <source>
        <dbReference type="ARBA" id="ARBA00005582"/>
    </source>
</evidence>
<dbReference type="Pfam" id="PF00293">
    <property type="entry name" value="NUDIX"/>
    <property type="match status" value="1"/>
</dbReference>
<dbReference type="PANTHER" id="PTHR43046:SF14">
    <property type="entry name" value="MUTT_NUDIX FAMILY PROTEIN"/>
    <property type="match status" value="1"/>
</dbReference>
<reference evidence="8" key="1">
    <citation type="journal article" date="2019" name="Int. J. Syst. Evol. Microbiol.">
        <title>The Global Catalogue of Microorganisms (GCM) 10K type strain sequencing project: providing services to taxonomists for standard genome sequencing and annotation.</title>
        <authorList>
            <consortium name="The Broad Institute Genomics Platform"/>
            <consortium name="The Broad Institute Genome Sequencing Center for Infectious Disease"/>
            <person name="Wu L."/>
            <person name="Ma J."/>
        </authorList>
    </citation>
    <scope>NUCLEOTIDE SEQUENCE [LARGE SCALE GENOMIC DNA]</scope>
    <source>
        <strain evidence="8">JCM 9651</strain>
    </source>
</reference>
<dbReference type="PROSITE" id="PS51462">
    <property type="entry name" value="NUDIX"/>
    <property type="match status" value="1"/>
</dbReference>
<comment type="cofactor">
    <cofactor evidence="1">
        <name>Mg(2+)</name>
        <dbReference type="ChEBI" id="CHEBI:18420"/>
    </cofactor>
</comment>
<dbReference type="RefSeq" id="WP_345045423.1">
    <property type="nucleotide sequence ID" value="NZ_BAAAYL010000002.1"/>
</dbReference>
<dbReference type="InterPro" id="IPR000086">
    <property type="entry name" value="NUDIX_hydrolase_dom"/>
</dbReference>
<dbReference type="PRINTS" id="PR00502">
    <property type="entry name" value="NUDIXFAMILY"/>
</dbReference>
<protein>
    <recommendedName>
        <fullName evidence="6">Nudix hydrolase domain-containing protein</fullName>
    </recommendedName>
</protein>
<feature type="domain" description="Nudix hydrolase" evidence="6">
    <location>
        <begin position="94"/>
        <end position="220"/>
    </location>
</feature>
<keyword evidence="8" id="KW-1185">Reference proteome</keyword>
<dbReference type="PANTHER" id="PTHR43046">
    <property type="entry name" value="GDP-MANNOSE MANNOSYL HYDROLASE"/>
    <property type="match status" value="1"/>
</dbReference>
<proteinExistence type="inferred from homology"/>
<organism evidence="7 8">
    <name type="scientific">Streptomyces sannanensis</name>
    <dbReference type="NCBI Taxonomy" id="285536"/>
    <lineage>
        <taxon>Bacteria</taxon>
        <taxon>Bacillati</taxon>
        <taxon>Actinomycetota</taxon>
        <taxon>Actinomycetes</taxon>
        <taxon>Kitasatosporales</taxon>
        <taxon>Streptomycetaceae</taxon>
        <taxon>Streptomyces</taxon>
    </lineage>
</organism>
<comment type="caution">
    <text evidence="7">The sequence shown here is derived from an EMBL/GenBank/DDBJ whole genome shotgun (WGS) entry which is preliminary data.</text>
</comment>
<feature type="region of interest" description="Disordered" evidence="5">
    <location>
        <begin position="77"/>
        <end position="97"/>
    </location>
</feature>
<gene>
    <name evidence="7" type="ORF">GCM10020367_69990</name>
</gene>
<name>A0ABP6SML6_9ACTN</name>
<sequence>MSPTYLVYGTGSSTEAAPRPEILRLPGTTEDHPMDMWVLTPQLWEDLLVQHGLTMEAVTAIDSPKPDNRVSYRLYSARRPQRVPSRPRTSAPPPPNTALGVGVIVHSPDGVLLGQHRRRTWELAGGTVEPGETFAQAAVRELREEAGLLADPDDVQVLGTLLDRVGDVVRLTVPVLITRWSGVPQQREEAIGAWRFWPLGALPQPLFVPSAQCLTAWDPALPLDHPPAHFQPYSP</sequence>
<evidence type="ECO:0000313" key="7">
    <source>
        <dbReference type="EMBL" id="GAA3380885.1"/>
    </source>
</evidence>
<evidence type="ECO:0000313" key="8">
    <source>
        <dbReference type="Proteomes" id="UP001499990"/>
    </source>
</evidence>
<dbReference type="InterPro" id="IPR020084">
    <property type="entry name" value="NUDIX_hydrolase_CS"/>
</dbReference>
<evidence type="ECO:0000259" key="6">
    <source>
        <dbReference type="PROSITE" id="PS51462"/>
    </source>
</evidence>
<evidence type="ECO:0000256" key="3">
    <source>
        <dbReference type="ARBA" id="ARBA00022801"/>
    </source>
</evidence>
<dbReference type="InterPro" id="IPR015797">
    <property type="entry name" value="NUDIX_hydrolase-like_dom_sf"/>
</dbReference>